<dbReference type="InterPro" id="IPR015351">
    <property type="entry name" value="RBP-J/Cbf11/Cbf12_DNA-bd"/>
</dbReference>
<evidence type="ECO:0000256" key="7">
    <source>
        <dbReference type="SAM" id="MobiDB-lite"/>
    </source>
</evidence>
<evidence type="ECO:0000256" key="5">
    <source>
        <dbReference type="ARBA" id="ARBA00023163"/>
    </source>
</evidence>
<dbReference type="Pfam" id="PF09271">
    <property type="entry name" value="LAG1-DNAbind"/>
    <property type="match status" value="2"/>
</dbReference>
<keyword evidence="3" id="KW-0805">Transcription regulation</keyword>
<dbReference type="EMBL" id="CP033149">
    <property type="protein sequence ID" value="AYO41839.1"/>
    <property type="molecule type" value="Genomic_DNA"/>
</dbReference>
<sequence>MNPHTHDEARASPHEAADFSSTEGDVEAAASKYMDELTARVLASSSAIQDHRGDITPAPDEDEAPLTDGDLDSKTAESLEKFMSTLKEHLQLEQDTWDMSQPSASTSALPLSSLPTTDNMVPMALSPLPPRERVHTLTPDEHCAKVAHLVREHMQQEAHGMHDIVPGSLTPPLMTKIRCVHASVAQKSYGSEKRFLCPPPIVHVQGTLRHTPSTPMLLMQVQGEDGDSFSGEQMTPLDETGHARFTELHVTGTGKAKSFRLQLHLLSPRDGSAPTKRIRVGAGSDAAISRSASWASFDSAPIGIISKPSKRIAKARNVSAHITKDTCVSLFNRINSQTYRTKYLCAQDGRLFAQSRSWTAFRLVVLSRREAAGPQDMADESVLTYGSVIVLVDPDSGASTDPLIVCKVDRGRILPPIDGQIVHDEDEGNAWGAVAQMQKVALMRYVPSESGWSLHPHTPRTYLCAGTPPPAVPALSLEAGAAMRAEAPDDAHSMPLAFASTRPLPWSEHIVMDEAEDAFCWTLVGISHFEYTFMDVDTLGLRGTSASMGLALTPFPLVTTMPFYDAATHKLAMTVQHFFYVRDSAALQTPRDAYAATHAPNAQLEPLEIWLGPLGPLTLASVPVPESDEAEVAVQLPLLAQILGARLGAPKSPLSSCTLPLLFVRAHDSTIYHSGRHVLCQDLVAVCR</sequence>
<feature type="region of interest" description="Disordered" evidence="7">
    <location>
        <begin position="1"/>
        <end position="31"/>
    </location>
</feature>
<dbReference type="VEuPathDB" id="FungiDB:DNF11_0889"/>
<evidence type="ECO:0000256" key="2">
    <source>
        <dbReference type="ARBA" id="ARBA00009704"/>
    </source>
</evidence>
<comment type="similarity">
    <text evidence="2">Belongs to the Su(H) family.</text>
</comment>
<dbReference type="InterPro" id="IPR015350">
    <property type="entry name" value="Beta-trefoil_DNA-bd_dom"/>
</dbReference>
<dbReference type="SMART" id="SM01267">
    <property type="entry name" value="LAG1_DNAbind"/>
    <property type="match status" value="1"/>
</dbReference>
<reference evidence="10 11" key="1">
    <citation type="submission" date="2018-10" db="EMBL/GenBank/DDBJ databases">
        <title>Complete genome sequence of Malassezia restricta CBS 7877.</title>
        <authorList>
            <person name="Morand S.C."/>
            <person name="Bertignac M."/>
            <person name="Iltis A."/>
            <person name="Kolder I."/>
            <person name="Pirovano W."/>
            <person name="Jourdain R."/>
            <person name="Clavaud C."/>
        </authorList>
    </citation>
    <scope>NUCLEOTIDE SEQUENCE [LARGE SCALE GENOMIC DNA]</scope>
    <source>
        <strain evidence="10 11">CBS 7877</strain>
    </source>
</reference>
<dbReference type="AlphaFoldDB" id="A0A3G2S332"/>
<dbReference type="Gene3D" id="2.80.10.50">
    <property type="match status" value="1"/>
</dbReference>
<dbReference type="GO" id="GO:0000978">
    <property type="term" value="F:RNA polymerase II cis-regulatory region sequence-specific DNA binding"/>
    <property type="evidence" value="ECO:0007669"/>
    <property type="project" value="InterPro"/>
</dbReference>
<feature type="region of interest" description="Disordered" evidence="7">
    <location>
        <begin position="48"/>
        <end position="71"/>
    </location>
</feature>
<dbReference type="GO" id="GO:0005634">
    <property type="term" value="C:nucleus"/>
    <property type="evidence" value="ECO:0007669"/>
    <property type="project" value="UniProtKB-SubCell"/>
</dbReference>
<keyword evidence="5" id="KW-0804">Transcription</keyword>
<keyword evidence="4" id="KW-0238">DNA-binding</keyword>
<keyword evidence="11" id="KW-1185">Reference proteome</keyword>
<dbReference type="InterPro" id="IPR008967">
    <property type="entry name" value="p53-like_TF_DNA-bd_sf"/>
</dbReference>
<evidence type="ECO:0000313" key="10">
    <source>
        <dbReference type="EMBL" id="AYO41839.1"/>
    </source>
</evidence>
<feature type="compositionally biased region" description="Basic and acidic residues" evidence="7">
    <location>
        <begin position="1"/>
        <end position="17"/>
    </location>
</feature>
<dbReference type="STRING" id="425264.A0A3G2S332"/>
<name>A0A3G2S332_MALR7</name>
<dbReference type="OrthoDB" id="5600360at2759"/>
<comment type="subcellular location">
    <subcellularLocation>
        <location evidence="1">Nucleus</location>
    </subcellularLocation>
</comment>
<dbReference type="SMART" id="SM01268">
    <property type="entry name" value="BTD"/>
    <property type="match status" value="1"/>
</dbReference>
<dbReference type="GO" id="GO:0001228">
    <property type="term" value="F:DNA-binding transcription activator activity, RNA polymerase II-specific"/>
    <property type="evidence" value="ECO:0007669"/>
    <property type="project" value="InterPro"/>
</dbReference>
<evidence type="ECO:0000313" key="11">
    <source>
        <dbReference type="Proteomes" id="UP000269793"/>
    </source>
</evidence>
<dbReference type="PANTHER" id="PTHR10665">
    <property type="entry name" value="RECOMBINING BINDING PROTEIN SUPPRESSOR OF HAIRLESS"/>
    <property type="match status" value="1"/>
</dbReference>
<dbReference type="SUPFAM" id="SSF49417">
    <property type="entry name" value="p53-like transcription factors"/>
    <property type="match status" value="1"/>
</dbReference>
<proteinExistence type="inferred from homology"/>
<evidence type="ECO:0000256" key="6">
    <source>
        <dbReference type="ARBA" id="ARBA00023242"/>
    </source>
</evidence>
<evidence type="ECO:0000256" key="3">
    <source>
        <dbReference type="ARBA" id="ARBA00023015"/>
    </source>
</evidence>
<accession>A0A3G2S332</accession>
<dbReference type="InterPro" id="IPR040159">
    <property type="entry name" value="CLS_fam"/>
</dbReference>
<evidence type="ECO:0000256" key="4">
    <source>
        <dbReference type="ARBA" id="ARBA00023125"/>
    </source>
</evidence>
<keyword evidence="6" id="KW-0539">Nucleus</keyword>
<dbReference type="Pfam" id="PF09270">
    <property type="entry name" value="BTD"/>
    <property type="match status" value="1"/>
</dbReference>
<dbReference type="Proteomes" id="UP000269793">
    <property type="component" value="Chromosome II"/>
</dbReference>
<evidence type="ECO:0000259" key="9">
    <source>
        <dbReference type="SMART" id="SM01268"/>
    </source>
</evidence>
<dbReference type="InterPro" id="IPR036358">
    <property type="entry name" value="BTD_sf"/>
</dbReference>
<dbReference type="InterPro" id="IPR037095">
    <property type="entry name" value="RBP-J/Cbf11_DNA-bd_sf"/>
</dbReference>
<gene>
    <name evidence="10" type="primary">cbf11</name>
    <name evidence="10" type="ORF">DNF11_0889</name>
</gene>
<dbReference type="SUPFAM" id="SSF110217">
    <property type="entry name" value="DNA-binding protein LAG-1 (CSL)"/>
    <property type="match status" value="1"/>
</dbReference>
<feature type="domain" description="RBP-J/Cbf11/Cbf12 DNA binding" evidence="8">
    <location>
        <begin position="176"/>
        <end position="319"/>
    </location>
</feature>
<organism evidence="10 11">
    <name type="scientific">Malassezia restricta (strain ATCC 96810 / NBRC 103918 / CBS 7877)</name>
    <name type="common">Seborrheic dermatitis infection agent</name>
    <dbReference type="NCBI Taxonomy" id="425264"/>
    <lineage>
        <taxon>Eukaryota</taxon>
        <taxon>Fungi</taxon>
        <taxon>Dikarya</taxon>
        <taxon>Basidiomycota</taxon>
        <taxon>Ustilaginomycotina</taxon>
        <taxon>Malasseziomycetes</taxon>
        <taxon>Malasseziales</taxon>
        <taxon>Malasseziaceae</taxon>
        <taxon>Malassezia</taxon>
    </lineage>
</organism>
<dbReference type="Gene3D" id="2.60.40.1450">
    <property type="entry name" value="LAG1, DNA binding domain"/>
    <property type="match status" value="1"/>
</dbReference>
<evidence type="ECO:0000259" key="8">
    <source>
        <dbReference type="SMART" id="SM01267"/>
    </source>
</evidence>
<evidence type="ECO:0000256" key="1">
    <source>
        <dbReference type="ARBA" id="ARBA00004123"/>
    </source>
</evidence>
<feature type="domain" description="Beta-trefoil DNA-binding" evidence="9">
    <location>
        <begin position="320"/>
        <end position="521"/>
    </location>
</feature>
<protein>
    <submittedName>
        <fullName evidence="10">Transcription factor cbf11</fullName>
    </submittedName>
</protein>